<evidence type="ECO:0000313" key="2">
    <source>
        <dbReference type="EMBL" id="MCP1674125.1"/>
    </source>
</evidence>
<keyword evidence="3" id="KW-1185">Reference proteome</keyword>
<dbReference type="RefSeq" id="WP_253475799.1">
    <property type="nucleotide sequence ID" value="NZ_JALJXV010000003.1"/>
</dbReference>
<evidence type="ECO:0000256" key="1">
    <source>
        <dbReference type="SAM" id="MobiDB-lite"/>
    </source>
</evidence>
<comment type="caution">
    <text evidence="2">The sequence shown here is derived from an EMBL/GenBank/DDBJ whole genome shotgun (WGS) entry which is preliminary data.</text>
</comment>
<gene>
    <name evidence="2" type="ORF">J2T57_001227</name>
</gene>
<evidence type="ECO:0000313" key="3">
    <source>
        <dbReference type="Proteomes" id="UP001205843"/>
    </source>
</evidence>
<organism evidence="2 3">
    <name type="scientific">Natronocella acetinitrilica</name>
    <dbReference type="NCBI Taxonomy" id="414046"/>
    <lineage>
        <taxon>Bacteria</taxon>
        <taxon>Pseudomonadati</taxon>
        <taxon>Pseudomonadota</taxon>
        <taxon>Gammaproteobacteria</taxon>
        <taxon>Chromatiales</taxon>
        <taxon>Ectothiorhodospiraceae</taxon>
        <taxon>Natronocella</taxon>
    </lineage>
</organism>
<dbReference type="Proteomes" id="UP001205843">
    <property type="component" value="Unassembled WGS sequence"/>
</dbReference>
<sequence length="215" mass="23091">MHRYQSVDQASGRVEHHHGYSAAIAEALGSDAAYDCIDDIGDFYREGSWEMARVLRRWIGESARIIQVGNGGDPLALEHVAVAIERDGAETLYVDIDGVAAEADFLAKCTARGSHTPWIGDYDQALLEEVGLKVAFNEGALYALIRTRLGAFDPERLGQPEPVVRAATPASPAVAALGVAREEPAAEKSTAPAKQRGDRARGASRVDDSQLAFAF</sequence>
<proteinExistence type="predicted"/>
<reference evidence="2" key="1">
    <citation type="submission" date="2022-03" db="EMBL/GenBank/DDBJ databases">
        <title>Genomic Encyclopedia of Type Strains, Phase III (KMG-III): the genomes of soil and plant-associated and newly described type strains.</title>
        <authorList>
            <person name="Whitman W."/>
        </authorList>
    </citation>
    <scope>NUCLEOTIDE SEQUENCE</scope>
    <source>
        <strain evidence="2">ANL 6-2</strain>
    </source>
</reference>
<dbReference type="EMBL" id="JALJXV010000003">
    <property type="protein sequence ID" value="MCP1674125.1"/>
    <property type="molecule type" value="Genomic_DNA"/>
</dbReference>
<accession>A0AAE3G1K2</accession>
<name>A0AAE3G1K2_9GAMM</name>
<feature type="region of interest" description="Disordered" evidence="1">
    <location>
        <begin position="179"/>
        <end position="208"/>
    </location>
</feature>
<dbReference type="AlphaFoldDB" id="A0AAE3G1K2"/>
<feature type="compositionally biased region" description="Basic and acidic residues" evidence="1">
    <location>
        <begin position="195"/>
        <end position="208"/>
    </location>
</feature>
<protein>
    <submittedName>
        <fullName evidence="2">Uncharacterized protein</fullName>
    </submittedName>
</protein>